<dbReference type="InterPro" id="IPR040316">
    <property type="entry name" value="INTS5"/>
</dbReference>
<dbReference type="Proteomes" id="UP000515146">
    <property type="component" value="Unplaced"/>
</dbReference>
<evidence type="ECO:0000259" key="2">
    <source>
        <dbReference type="Pfam" id="PF14838"/>
    </source>
</evidence>
<sequence length="946" mass="111217">MYDPYKIQSSKLFFDFFHDGKIFPTDKVLDSAIYLLENGSPYRDLILEFFTTLFRECCQQYCLINSCLKQLNDIKPKKIQSNILKQFSDALNETTTTTTTLSNHRINEELIKSEPMEIIEDCPLSPPKEPIGDFDKEDLSFGNSSNNNNNMQNDLLVVMNLIERQMPKITRTLLNLLKQDHLEQNHQHVRISNWALTLATNISLDNHYLIDKSDEINLSLVKALNFWKPCSFMQILIQILFESIRMIEPSTMINLILKYSPTSDWILANLLTAMTDDCLLTQYLELLINHSSSIHILSYVSEHNPNAIANCSKSNIPFLLNLCTNSQPLLNLLAKDLIKNVNVKTMNEFAEQHQFDNELNPSNILYCILNAPNAFELLKISFNLIMDSNSSEKLIEKLLNLLESMVKQIHLTTINSLSNNTFIHFQSFHLSSQQQQQQRKDTNCLLTILRNHIEELVDFFFITQNRQLKKIQMKLINLTCINYGREFIVEVFHYLMNLPQQPTTINVGSYQNPKLNNQFLSLLNTLRIDFGYEVYDCIKETLNLQQPKKLDFWANLMIFNESKPIEFEIANLVYYLDQRFNEQQQDDHSDIIRIYYILRILIKVFDYYDEMYYQEQYRLCLTLINIYFELINIMNNDNDEQTLAIILDCLVNCQEFLKKLSLTLQLNEWIILQTILDYIRLKSNLFTNYYPIDSMSTMANNGHHNNQWPSLLNENMNCYNLKLKKNPLIPFYSAKKKQRCLNRNSSFNKRLIIDLIDDCMNYSAMFADNFTDSLSNQLLLRDAPILDEDPKDGQVQHLRMTFETDLHIYRLFDQNPILWNILQLLSQKKSLTRCLVIIRCIINVLRTNLVSSTSNENHLLDTQRFIWTMANDEILPRIPFIYIPEAINEQIKPYEVAYVLHDIAKYIRDNQSRETIQIPRPYLIRLRSILAHKKPNEAYLKIFKNL</sequence>
<dbReference type="PANTHER" id="PTHR31697">
    <property type="entry name" value="INTEGRATOR COMPLEX SUBUNIT 5"/>
    <property type="match status" value="1"/>
</dbReference>
<dbReference type="OrthoDB" id="69088at2759"/>
<keyword evidence="3" id="KW-1185">Reference proteome</keyword>
<dbReference type="GO" id="GO:0032039">
    <property type="term" value="C:integrator complex"/>
    <property type="evidence" value="ECO:0007669"/>
    <property type="project" value="InterPro"/>
</dbReference>
<dbReference type="GO" id="GO:0034472">
    <property type="term" value="P:snRNA 3'-end processing"/>
    <property type="evidence" value="ECO:0007669"/>
    <property type="project" value="TreeGrafter"/>
</dbReference>
<accession>A0A6P6Y3M3</accession>
<dbReference type="KEGG" id="dpte:113794189"/>
<evidence type="ECO:0000313" key="3">
    <source>
        <dbReference type="Proteomes" id="UP000515146"/>
    </source>
</evidence>
<feature type="domain" description="Integrator complex subunit 5 C-terminal" evidence="2">
    <location>
        <begin position="307"/>
        <end position="717"/>
    </location>
</feature>
<feature type="domain" description="Integrator complex subunit 5 C-terminal" evidence="2">
    <location>
        <begin position="796"/>
        <end position="911"/>
    </location>
</feature>
<name>A0A6P6Y3M3_DERPT</name>
<dbReference type="InterPro" id="IPR029444">
    <property type="entry name" value="INTS5_C"/>
</dbReference>
<dbReference type="InParanoid" id="A0A6P6Y3M3"/>
<dbReference type="OMA" id="YVLHDIA"/>
<dbReference type="RefSeq" id="XP_027200088.1">
    <property type="nucleotide sequence ID" value="XM_027344287.1"/>
</dbReference>
<reference evidence="4" key="1">
    <citation type="submission" date="2025-08" db="UniProtKB">
        <authorList>
            <consortium name="RefSeq"/>
        </authorList>
    </citation>
    <scope>IDENTIFICATION</scope>
    <source>
        <strain evidence="4">Airmid</strain>
    </source>
</reference>
<dbReference type="InterPro" id="IPR029445">
    <property type="entry name" value="INTS5_N"/>
</dbReference>
<feature type="domain" description="Integrator complex subunit 5 N-terminal" evidence="1">
    <location>
        <begin position="13"/>
        <end position="276"/>
    </location>
</feature>
<gene>
    <name evidence="4" type="primary">LOC113794189</name>
</gene>
<dbReference type="Pfam" id="PF14838">
    <property type="entry name" value="INTS5_C"/>
    <property type="match status" value="2"/>
</dbReference>
<dbReference type="AlphaFoldDB" id="A0A6P6Y3M3"/>
<dbReference type="Pfam" id="PF14837">
    <property type="entry name" value="INTS5_N"/>
    <property type="match status" value="1"/>
</dbReference>
<proteinExistence type="predicted"/>
<evidence type="ECO:0000259" key="1">
    <source>
        <dbReference type="Pfam" id="PF14837"/>
    </source>
</evidence>
<evidence type="ECO:0000313" key="4">
    <source>
        <dbReference type="RefSeq" id="XP_027200088.1"/>
    </source>
</evidence>
<dbReference type="PANTHER" id="PTHR31697:SF2">
    <property type="entry name" value="INTEGRATOR COMPLEX SUBUNIT 5"/>
    <property type="match status" value="1"/>
</dbReference>
<protein>
    <submittedName>
        <fullName evidence="4">Uncharacterized protein LOC113794189</fullName>
    </submittedName>
</protein>
<organism evidence="3 4">
    <name type="scientific">Dermatophagoides pteronyssinus</name>
    <name type="common">European house dust mite</name>
    <dbReference type="NCBI Taxonomy" id="6956"/>
    <lineage>
        <taxon>Eukaryota</taxon>
        <taxon>Metazoa</taxon>
        <taxon>Ecdysozoa</taxon>
        <taxon>Arthropoda</taxon>
        <taxon>Chelicerata</taxon>
        <taxon>Arachnida</taxon>
        <taxon>Acari</taxon>
        <taxon>Acariformes</taxon>
        <taxon>Sarcoptiformes</taxon>
        <taxon>Astigmata</taxon>
        <taxon>Psoroptidia</taxon>
        <taxon>Analgoidea</taxon>
        <taxon>Pyroglyphidae</taxon>
        <taxon>Dermatophagoidinae</taxon>
        <taxon>Dermatophagoides</taxon>
    </lineage>
</organism>